<dbReference type="PANTHER" id="PTHR31744:SF92">
    <property type="entry name" value="NAC DOMAIN-CONTAINING PROTEIN 87"/>
    <property type="match status" value="1"/>
</dbReference>
<dbReference type="FunFam" id="2.170.150.80:FF:000006">
    <property type="entry name" value="NAC domain-containing protein 100-like"/>
    <property type="match status" value="1"/>
</dbReference>
<evidence type="ECO:0000256" key="3">
    <source>
        <dbReference type="ARBA" id="ARBA00023163"/>
    </source>
</evidence>
<dbReference type="GO" id="GO:0000976">
    <property type="term" value="F:transcription cis-regulatory region binding"/>
    <property type="evidence" value="ECO:0007669"/>
    <property type="project" value="UniProtKB-ARBA"/>
</dbReference>
<organism evidence="6">
    <name type="scientific">Ipomoea batatas</name>
    <name type="common">Sweet potato</name>
    <name type="synonym">Convolvulus batatas</name>
    <dbReference type="NCBI Taxonomy" id="4120"/>
    <lineage>
        <taxon>Eukaryota</taxon>
        <taxon>Viridiplantae</taxon>
        <taxon>Streptophyta</taxon>
        <taxon>Embryophyta</taxon>
        <taxon>Tracheophyta</taxon>
        <taxon>Spermatophyta</taxon>
        <taxon>Magnoliopsida</taxon>
        <taxon>eudicotyledons</taxon>
        <taxon>Gunneridae</taxon>
        <taxon>Pentapetalae</taxon>
        <taxon>asterids</taxon>
        <taxon>lamiids</taxon>
        <taxon>Solanales</taxon>
        <taxon>Convolvulaceae</taxon>
        <taxon>Ipomoeeae</taxon>
        <taxon>Ipomoea</taxon>
    </lineage>
</organism>
<dbReference type="SUPFAM" id="SSF101941">
    <property type="entry name" value="NAC domain"/>
    <property type="match status" value="1"/>
</dbReference>
<sequence length="321" mass="35671">METASFDPLVSHGGADTGQAAEAAVVYLPPGFRFHPTDEEIIVDYLKKKATDIAFSSVAIGEVDLNKCEPWDLPRKAKMMGKKEWFFFWQKDRKYPTGTRTNRATESGYWKATGKDKEIFQSGRGSSCSGSIVGMKKTLVFYKGRAPKGQKTNWIMHEYRLHGTQFYNSTREEWVVCRVFHKQTTGVVYMRRSPPRNDAVSRIDSISVADHLLQTPSKLPPLTDFPDYSDDKPPAPPLLPCSLTLQNPPSALFYPPNPNSGTATAALKAESVSQDAAGVVSPDVTPTEISWELPDGGGALGGLYDDSMADLDRYYSFLNYY</sequence>
<dbReference type="GO" id="GO:0005634">
    <property type="term" value="C:nucleus"/>
    <property type="evidence" value="ECO:0007669"/>
    <property type="project" value="UniProtKB-ARBA"/>
</dbReference>
<dbReference type="Gene3D" id="2.170.150.80">
    <property type="entry name" value="NAC domain"/>
    <property type="match status" value="1"/>
</dbReference>
<dbReference type="Pfam" id="PF02365">
    <property type="entry name" value="NAM"/>
    <property type="match status" value="1"/>
</dbReference>
<feature type="domain" description="NAC" evidence="5">
    <location>
        <begin position="28"/>
        <end position="182"/>
    </location>
</feature>
<name>A0A2Z5HVM5_IPOBA</name>
<evidence type="ECO:0000256" key="2">
    <source>
        <dbReference type="ARBA" id="ARBA00023125"/>
    </source>
</evidence>
<accession>A0A2Z5HVM5</accession>
<reference evidence="6" key="1">
    <citation type="journal article" date="2018" name="Crop Sci.">
        <title>Isolation, expression analysis, and function evaluation of 12 stress-responsive genes of NAC transcription factors in sweetpotato.</title>
        <authorList>
            <person name="Meng X."/>
            <person name="Li G."/>
            <person name="Yu J."/>
            <person name="Cai J."/>
            <person name="Dong T."/>
            <person name="Sun J."/>
            <person name="Xu T."/>
            <person name="Li Z."/>
            <person name="Pan S."/>
            <person name="Ma D."/>
            <person name="Zhu M."/>
        </authorList>
    </citation>
    <scope>NUCLEOTIDE SEQUENCE</scope>
</reference>
<evidence type="ECO:0000259" key="5">
    <source>
        <dbReference type="PROSITE" id="PS51005"/>
    </source>
</evidence>
<dbReference type="GO" id="GO:0006355">
    <property type="term" value="P:regulation of DNA-templated transcription"/>
    <property type="evidence" value="ECO:0007669"/>
    <property type="project" value="InterPro"/>
</dbReference>
<dbReference type="AlphaFoldDB" id="A0A2Z5HVM5"/>
<dbReference type="InterPro" id="IPR036093">
    <property type="entry name" value="NAC_dom_sf"/>
</dbReference>
<dbReference type="PANTHER" id="PTHR31744">
    <property type="entry name" value="PROTEIN CUP-SHAPED COTYLEDON 2-RELATED"/>
    <property type="match status" value="1"/>
</dbReference>
<dbReference type="EMBL" id="MG657376">
    <property type="protein sequence ID" value="AXC43981.1"/>
    <property type="molecule type" value="mRNA"/>
</dbReference>
<dbReference type="InterPro" id="IPR003441">
    <property type="entry name" value="NAC-dom"/>
</dbReference>
<evidence type="ECO:0000256" key="1">
    <source>
        <dbReference type="ARBA" id="ARBA00023015"/>
    </source>
</evidence>
<protein>
    <submittedName>
        <fullName evidence="6">NAC10 protein</fullName>
    </submittedName>
</protein>
<keyword evidence="2" id="KW-0238">DNA-binding</keyword>
<keyword evidence="3" id="KW-0804">Transcription</keyword>
<keyword evidence="1" id="KW-0805">Transcription regulation</keyword>
<keyword evidence="4" id="KW-0539">Nucleus</keyword>
<evidence type="ECO:0000256" key="4">
    <source>
        <dbReference type="ARBA" id="ARBA00023242"/>
    </source>
</evidence>
<evidence type="ECO:0000313" key="6">
    <source>
        <dbReference type="EMBL" id="AXC43981.1"/>
    </source>
</evidence>
<proteinExistence type="evidence at transcript level"/>
<dbReference type="PROSITE" id="PS51005">
    <property type="entry name" value="NAC"/>
    <property type="match status" value="1"/>
</dbReference>